<dbReference type="PROSITE" id="PS01124">
    <property type="entry name" value="HTH_ARAC_FAMILY_2"/>
    <property type="match status" value="1"/>
</dbReference>
<dbReference type="GO" id="GO:0043565">
    <property type="term" value="F:sequence-specific DNA binding"/>
    <property type="evidence" value="ECO:0007669"/>
    <property type="project" value="InterPro"/>
</dbReference>
<sequence>MKSVPPAAASQDIEILGKTTRYQVVRADISDLRGWMQDGPVCPLLAQHHISHCGIMKAAPPFEILRTNQSGTFMLACLEGEGVILTDGQWKRIRAGQACLLPPFVLNALKCLPGKPWNFAWVRYREARETRPIVSSISPVTGTFDTAPLQAAIMGLHAESSTGHSASALHHWSELVHHYVLRFAQPHTSDDRLWRVWQRVETDLAHAWTLDELASVACLSGEHLRRLCRKELGRSPMQHLTHLRLQRARHLLSITDDKVEVIARAVGFESAFTFSNTFNKWIGWRPSEFRH</sequence>
<dbReference type="PANTHER" id="PTHR46796">
    <property type="entry name" value="HTH-TYPE TRANSCRIPTIONAL ACTIVATOR RHAS-RELATED"/>
    <property type="match status" value="1"/>
</dbReference>
<dbReference type="EMBL" id="JAENIK010000012">
    <property type="protein sequence ID" value="MBK1817298.1"/>
    <property type="molecule type" value="Genomic_DNA"/>
</dbReference>
<dbReference type="AlphaFoldDB" id="A0A934VBI4"/>
<organism evidence="5 6">
    <name type="scientific">Luteolibacter yonseiensis</name>
    <dbReference type="NCBI Taxonomy" id="1144680"/>
    <lineage>
        <taxon>Bacteria</taxon>
        <taxon>Pseudomonadati</taxon>
        <taxon>Verrucomicrobiota</taxon>
        <taxon>Verrucomicrobiia</taxon>
        <taxon>Verrucomicrobiales</taxon>
        <taxon>Verrucomicrobiaceae</taxon>
        <taxon>Luteolibacter</taxon>
    </lineage>
</organism>
<accession>A0A934VBI4</accession>
<evidence type="ECO:0000313" key="6">
    <source>
        <dbReference type="Proteomes" id="UP000600139"/>
    </source>
</evidence>
<dbReference type="SUPFAM" id="SSF46689">
    <property type="entry name" value="Homeodomain-like"/>
    <property type="match status" value="2"/>
</dbReference>
<keyword evidence="1" id="KW-0805">Transcription regulation</keyword>
<feature type="domain" description="HTH araC/xylS-type" evidence="4">
    <location>
        <begin position="194"/>
        <end position="291"/>
    </location>
</feature>
<keyword evidence="3" id="KW-0804">Transcription</keyword>
<name>A0A934VBI4_9BACT</name>
<dbReference type="InterPro" id="IPR050204">
    <property type="entry name" value="AraC_XylS_family_regulators"/>
</dbReference>
<dbReference type="InterPro" id="IPR009057">
    <property type="entry name" value="Homeodomain-like_sf"/>
</dbReference>
<proteinExistence type="predicted"/>
<dbReference type="GO" id="GO:0003700">
    <property type="term" value="F:DNA-binding transcription factor activity"/>
    <property type="evidence" value="ECO:0007669"/>
    <property type="project" value="InterPro"/>
</dbReference>
<dbReference type="RefSeq" id="WP_200352243.1">
    <property type="nucleotide sequence ID" value="NZ_BAABHZ010000001.1"/>
</dbReference>
<dbReference type="PANTHER" id="PTHR46796:SF7">
    <property type="entry name" value="ARAC FAMILY TRANSCRIPTIONAL REGULATOR"/>
    <property type="match status" value="1"/>
</dbReference>
<keyword evidence="6" id="KW-1185">Reference proteome</keyword>
<keyword evidence="2" id="KW-0238">DNA-binding</keyword>
<gene>
    <name evidence="5" type="ORF">JIN84_16885</name>
</gene>
<dbReference type="Gene3D" id="1.10.10.60">
    <property type="entry name" value="Homeodomain-like"/>
    <property type="match status" value="2"/>
</dbReference>
<evidence type="ECO:0000256" key="1">
    <source>
        <dbReference type="ARBA" id="ARBA00023015"/>
    </source>
</evidence>
<evidence type="ECO:0000313" key="5">
    <source>
        <dbReference type="EMBL" id="MBK1817298.1"/>
    </source>
</evidence>
<dbReference type="SMART" id="SM00342">
    <property type="entry name" value="HTH_ARAC"/>
    <property type="match status" value="1"/>
</dbReference>
<dbReference type="Pfam" id="PF12833">
    <property type="entry name" value="HTH_18"/>
    <property type="match status" value="1"/>
</dbReference>
<dbReference type="Proteomes" id="UP000600139">
    <property type="component" value="Unassembled WGS sequence"/>
</dbReference>
<dbReference type="SUPFAM" id="SSF51215">
    <property type="entry name" value="Regulatory protein AraC"/>
    <property type="match status" value="1"/>
</dbReference>
<reference evidence="5" key="1">
    <citation type="submission" date="2021-01" db="EMBL/GenBank/DDBJ databases">
        <title>Modified the classification status of verrucomicrobia.</title>
        <authorList>
            <person name="Feng X."/>
        </authorList>
    </citation>
    <scope>NUCLEOTIDE SEQUENCE</scope>
    <source>
        <strain evidence="5">JCM 18052</strain>
    </source>
</reference>
<evidence type="ECO:0000256" key="3">
    <source>
        <dbReference type="ARBA" id="ARBA00023163"/>
    </source>
</evidence>
<dbReference type="InterPro" id="IPR018060">
    <property type="entry name" value="HTH_AraC"/>
</dbReference>
<dbReference type="InterPro" id="IPR037923">
    <property type="entry name" value="HTH-like"/>
</dbReference>
<evidence type="ECO:0000256" key="2">
    <source>
        <dbReference type="ARBA" id="ARBA00023125"/>
    </source>
</evidence>
<comment type="caution">
    <text evidence="5">The sequence shown here is derived from an EMBL/GenBank/DDBJ whole genome shotgun (WGS) entry which is preliminary data.</text>
</comment>
<protein>
    <submittedName>
        <fullName evidence="5">Helix-turn-helix domain-containing protein</fullName>
    </submittedName>
</protein>
<evidence type="ECO:0000259" key="4">
    <source>
        <dbReference type="PROSITE" id="PS01124"/>
    </source>
</evidence>